<accession>B3XPR7</accession>
<protein>
    <recommendedName>
        <fullName evidence="1">Glycosyltransferase GT-D fold domain-containing protein</fullName>
    </recommendedName>
</protein>
<evidence type="ECO:0000313" key="3">
    <source>
        <dbReference type="Proteomes" id="UP000003853"/>
    </source>
</evidence>
<reference evidence="3" key="1">
    <citation type="submission" date="2008-06" db="EMBL/GenBank/DDBJ databases">
        <title>Permanent draft sequence of Lactobacillus reuteri 100-23.</title>
        <authorList>
            <consortium name="US DOE Joint Genome Institute"/>
            <person name="Copeland A."/>
            <person name="Lucas S."/>
            <person name="Lapidus A."/>
            <person name="Barry K."/>
            <person name="Detter J.C."/>
            <person name="Glavina del Rio T."/>
            <person name="Hammon N."/>
            <person name="Israni S."/>
            <person name="Dalin E."/>
            <person name="Tice H."/>
            <person name="Pitluck S."/>
            <person name="Sun H."/>
            <person name="Schmutz J."/>
            <person name="Larimer F."/>
            <person name="Land M."/>
            <person name="Hauser L."/>
            <person name="Walter J."/>
            <person name="Heng N.C.K."/>
            <person name="Tannock G.W."/>
            <person name="Richardson P."/>
        </authorList>
    </citation>
    <scope>NUCLEOTIDE SEQUENCE [LARGE SCALE GENOMIC DNA]</scope>
    <source>
        <strain evidence="3">DSM 17509 / CIP 109821 / 100-23</strain>
    </source>
</reference>
<dbReference type="NCBIfam" id="TIGR03728">
    <property type="entry name" value="glyco_access_1"/>
    <property type="match status" value="1"/>
</dbReference>
<dbReference type="Proteomes" id="UP000003853">
    <property type="component" value="Unassembled WGS sequence"/>
</dbReference>
<name>B3XPR7_LIMR1</name>
<dbReference type="RefSeq" id="WP_003665729.1">
    <property type="nucleotide sequence ID" value="NZ_AAPZ02000001.1"/>
</dbReference>
<proteinExistence type="predicted"/>
<organism evidence="2 3">
    <name type="scientific">Limosilactobacillus reuteri subsp. rodentium (strain DSM 17509 / CIP 109821 / 100-23)</name>
    <name type="common">Lactobacillus reuteri</name>
    <dbReference type="NCBI Taxonomy" id="349123"/>
    <lineage>
        <taxon>Bacteria</taxon>
        <taxon>Bacillati</taxon>
        <taxon>Bacillota</taxon>
        <taxon>Bacilli</taxon>
        <taxon>Lactobacillales</taxon>
        <taxon>Lactobacillaceae</taxon>
        <taxon>Limosilactobacillus</taxon>
    </lineage>
</organism>
<dbReference type="CAZy" id="GT8">
    <property type="family name" value="Glycosyltransferase Family 8"/>
</dbReference>
<dbReference type="InterPro" id="IPR014869">
    <property type="entry name" value="GT-D"/>
</dbReference>
<evidence type="ECO:0000313" key="2">
    <source>
        <dbReference type="EMBL" id="EDX43663.1"/>
    </source>
</evidence>
<sequence>MIKVIALSGDYGYLNQIETTIKSIMDHNRDVKIYVINPDIPHEWFVNLNRYLHQINSCVIDAKVDPDRLKNMHSSFAHINSSIFGRFLIPEVVQEDKVLYLDSDLIVTSNLDDLFNIVFGDKSVLAVRDYNEIMAFNAGVMLINNRKWKENQVTDSLIKMSENRKLSNGDQTVINELFQGQIGELDLTYNYQIGFEKDAFWNNLYQPLMRLDKVTNPKIIHYVTPDKPFNLVSVNSLRDKWWHYRNLEWSEIISKYGNFKKNEIKDLSFDGEALIFATVAETENIEELIQKLPNIRFNIAAYTGMAFLLLKLTQYDNVRLFPTIIGKTLDKEINEADVYLDINYGPKADEVVERIVQKNIPIFAFDQTKSPDMNYDNYQVFHDDQVDEMATAINNTIKTNPKFNIEVKDVSESLDLILENRKSVVRFGDGEFDLIRGDSIPYQNYEPDLAEKLKKIILRGNFNNTLVCLPDVFKGLNRYNHYAKDFYKSIFFPKNDHFLKEIAQTNNWYGSTFISRPYIDLVDKSKSAATFTKLKQIWQGQDLLIVEGALTRSGVGNDLFANAKSIKRILCPAEDSYQQIAQIEQAIRANAENRLILLMLGPTAKVIVDDLQDLSNQMIDIGHIDSEYEWFKMGATHKVKLANKHTAEFNYDEDIAAVHDQAYQNEIVARIE</sequence>
<dbReference type="InterPro" id="IPR050587">
    <property type="entry name" value="GNT1/Glycosyltrans_8"/>
</dbReference>
<dbReference type="Gene3D" id="3.90.550.10">
    <property type="entry name" value="Spore Coat Polysaccharide Biosynthesis Protein SpsA, Chain A"/>
    <property type="match status" value="1"/>
</dbReference>
<dbReference type="GO" id="GO:0016757">
    <property type="term" value="F:glycosyltransferase activity"/>
    <property type="evidence" value="ECO:0007669"/>
    <property type="project" value="InterPro"/>
</dbReference>
<feature type="domain" description="Glycosyltransferase GT-D fold" evidence="1">
    <location>
        <begin position="424"/>
        <end position="649"/>
    </location>
</feature>
<comment type="caution">
    <text evidence="2">The sequence shown here is derived from an EMBL/GenBank/DDBJ whole genome shotgun (WGS) entry which is preliminary data.</text>
</comment>
<dbReference type="InterPro" id="IPR029044">
    <property type="entry name" value="Nucleotide-diphossugar_trans"/>
</dbReference>
<dbReference type="InterPro" id="IPR002495">
    <property type="entry name" value="Glyco_trans_8"/>
</dbReference>
<dbReference type="AlphaFoldDB" id="B3XPR7"/>
<evidence type="ECO:0000259" key="1">
    <source>
        <dbReference type="Pfam" id="PF08759"/>
    </source>
</evidence>
<dbReference type="Pfam" id="PF01501">
    <property type="entry name" value="Glyco_transf_8"/>
    <property type="match status" value="1"/>
</dbReference>
<dbReference type="SUPFAM" id="SSF53448">
    <property type="entry name" value="Nucleotide-diphospho-sugar transferases"/>
    <property type="match status" value="1"/>
</dbReference>
<dbReference type="Pfam" id="PF08759">
    <property type="entry name" value="GT-D"/>
    <property type="match status" value="1"/>
</dbReference>
<dbReference type="CDD" id="cd04194">
    <property type="entry name" value="GT8_A4GalT_like"/>
    <property type="match status" value="1"/>
</dbReference>
<dbReference type="PANTHER" id="PTHR11183">
    <property type="entry name" value="GLYCOGENIN SUBFAMILY MEMBER"/>
    <property type="match status" value="1"/>
</dbReference>
<gene>
    <name evidence="2" type="ORF">Lreu23DRAFT_5191</name>
</gene>
<dbReference type="eggNOG" id="COG1442">
    <property type="taxonomic scope" value="Bacteria"/>
</dbReference>
<dbReference type="PATRIC" id="fig|349123.13.peg.2213"/>
<dbReference type="EMBL" id="AAPZ02000001">
    <property type="protein sequence ID" value="EDX43663.1"/>
    <property type="molecule type" value="Genomic_DNA"/>
</dbReference>